<evidence type="ECO:0000313" key="2">
    <source>
        <dbReference type="Proteomes" id="UP001244011"/>
    </source>
</evidence>
<keyword evidence="2" id="KW-1185">Reference proteome</keyword>
<dbReference type="Proteomes" id="UP001244011">
    <property type="component" value="Unassembled WGS sequence"/>
</dbReference>
<sequence>MARNARGQPDDVDITIRLKHGIHTIFMIIDPLAPFSKITEELLDTIRERYPDGLTTSKVPPKTTPIPDSNESVRISYALMKNQSDPSQGWRNLGILEKDTPVEKGLKESCVVAFALQDADETDENVKFEVEWPQLEDD</sequence>
<gene>
    <name evidence="1" type="ORF">QBC33DRAFT_599037</name>
</gene>
<name>A0AAJ0BRI5_9PEZI</name>
<reference evidence="1" key="1">
    <citation type="submission" date="2023-06" db="EMBL/GenBank/DDBJ databases">
        <title>Genome-scale phylogeny and comparative genomics of the fungal order Sordariales.</title>
        <authorList>
            <consortium name="Lawrence Berkeley National Laboratory"/>
            <person name="Hensen N."/>
            <person name="Bonometti L."/>
            <person name="Westerberg I."/>
            <person name="Brannstrom I.O."/>
            <person name="Guillou S."/>
            <person name="Cros-Aarteil S."/>
            <person name="Calhoun S."/>
            <person name="Haridas S."/>
            <person name="Kuo A."/>
            <person name="Mondo S."/>
            <person name="Pangilinan J."/>
            <person name="Riley R."/>
            <person name="Labutti K."/>
            <person name="Andreopoulos B."/>
            <person name="Lipzen A."/>
            <person name="Chen C."/>
            <person name="Yanf M."/>
            <person name="Daum C."/>
            <person name="Ng V."/>
            <person name="Clum A."/>
            <person name="Steindorff A."/>
            <person name="Ohm R."/>
            <person name="Martin F."/>
            <person name="Silar P."/>
            <person name="Natvig D."/>
            <person name="Lalanne C."/>
            <person name="Gautier V."/>
            <person name="Ament-Velasquez S.L."/>
            <person name="Kruys A."/>
            <person name="Hutchinson M.I."/>
            <person name="Powell A.J."/>
            <person name="Barry K."/>
            <person name="Miller A.N."/>
            <person name="Grigoriev I.V."/>
            <person name="Debuchy R."/>
            <person name="Gladieux P."/>
            <person name="Thoren M.H."/>
            <person name="Johannesson H."/>
        </authorList>
    </citation>
    <scope>NUCLEOTIDE SEQUENCE</scope>
    <source>
        <strain evidence="1">8032-3</strain>
    </source>
</reference>
<dbReference type="RefSeq" id="XP_060279362.1">
    <property type="nucleotide sequence ID" value="XM_060432014.1"/>
</dbReference>
<protein>
    <submittedName>
        <fullName evidence="1">Uncharacterized protein</fullName>
    </submittedName>
</protein>
<feature type="non-terminal residue" evidence="1">
    <location>
        <position position="138"/>
    </location>
</feature>
<organism evidence="1 2">
    <name type="scientific">Phialemonium atrogriseum</name>
    <dbReference type="NCBI Taxonomy" id="1093897"/>
    <lineage>
        <taxon>Eukaryota</taxon>
        <taxon>Fungi</taxon>
        <taxon>Dikarya</taxon>
        <taxon>Ascomycota</taxon>
        <taxon>Pezizomycotina</taxon>
        <taxon>Sordariomycetes</taxon>
        <taxon>Sordariomycetidae</taxon>
        <taxon>Cephalothecales</taxon>
        <taxon>Cephalothecaceae</taxon>
        <taxon>Phialemonium</taxon>
    </lineage>
</organism>
<dbReference type="AlphaFoldDB" id="A0AAJ0BRI5"/>
<comment type="caution">
    <text evidence="1">The sequence shown here is derived from an EMBL/GenBank/DDBJ whole genome shotgun (WGS) entry which is preliminary data.</text>
</comment>
<accession>A0AAJ0BRI5</accession>
<proteinExistence type="predicted"/>
<dbReference type="GeneID" id="85315201"/>
<dbReference type="EMBL" id="MU839030">
    <property type="protein sequence ID" value="KAK1763149.1"/>
    <property type="molecule type" value="Genomic_DNA"/>
</dbReference>
<evidence type="ECO:0000313" key="1">
    <source>
        <dbReference type="EMBL" id="KAK1763149.1"/>
    </source>
</evidence>